<feature type="region of interest" description="Disordered" evidence="1">
    <location>
        <begin position="244"/>
        <end position="279"/>
    </location>
</feature>
<dbReference type="EMBL" id="JAPNUD010000002">
    <property type="protein sequence ID" value="MDA0639306.1"/>
    <property type="molecule type" value="Genomic_DNA"/>
</dbReference>
<feature type="compositionally biased region" description="Low complexity" evidence="1">
    <location>
        <begin position="244"/>
        <end position="255"/>
    </location>
</feature>
<feature type="transmembrane region" description="Helical" evidence="2">
    <location>
        <begin position="189"/>
        <end position="210"/>
    </location>
</feature>
<feature type="compositionally biased region" description="Low complexity" evidence="1">
    <location>
        <begin position="301"/>
        <end position="310"/>
    </location>
</feature>
<dbReference type="RefSeq" id="WP_271274844.1">
    <property type="nucleotide sequence ID" value="NZ_BAABFD010000006.1"/>
</dbReference>
<keyword evidence="4" id="KW-1185">Reference proteome</keyword>
<feature type="compositionally biased region" description="Basic and acidic residues" evidence="1">
    <location>
        <begin position="335"/>
        <end position="345"/>
    </location>
</feature>
<keyword evidence="2" id="KW-0472">Membrane</keyword>
<accession>A0ABT4SPY2</accession>
<keyword evidence="2" id="KW-0812">Transmembrane</keyword>
<feature type="transmembrane region" description="Helical" evidence="2">
    <location>
        <begin position="16"/>
        <end position="35"/>
    </location>
</feature>
<comment type="caution">
    <text evidence="3">The sequence shown here is derived from an EMBL/GenBank/DDBJ whole genome shotgun (WGS) entry which is preliminary data.</text>
</comment>
<proteinExistence type="predicted"/>
<dbReference type="Proteomes" id="UP001212498">
    <property type="component" value="Unassembled WGS sequence"/>
</dbReference>
<evidence type="ECO:0000256" key="2">
    <source>
        <dbReference type="SAM" id="Phobius"/>
    </source>
</evidence>
<reference evidence="3 4" key="1">
    <citation type="submission" date="2022-11" db="EMBL/GenBank/DDBJ databases">
        <title>Nonomuraea corallina sp. nov., a new species of the genus Nonomuraea isolated from sea side sediment in Thai sea.</title>
        <authorList>
            <person name="Ngamcharungchit C."/>
            <person name="Matsumoto A."/>
            <person name="Suriyachadkun C."/>
            <person name="Panbangred W."/>
            <person name="Inahashi Y."/>
            <person name="Intra B."/>
        </authorList>
    </citation>
    <scope>NUCLEOTIDE SEQUENCE [LARGE SCALE GENOMIC DNA]</scope>
    <source>
        <strain evidence="3 4">DSM 43553</strain>
    </source>
</reference>
<gene>
    <name evidence="3" type="ORF">OUY24_01585</name>
</gene>
<evidence type="ECO:0000256" key="1">
    <source>
        <dbReference type="SAM" id="MobiDB-lite"/>
    </source>
</evidence>
<sequence length="345" mass="34927">MGFWKTVVGLALRKSVGPPVVVAAVLLALAGWLLVPDRYVSTASMVLTVPASGGTLETLPESKPGLTNPLLQFNDALRTTAGILILATNAPEVAASLGVAEDGPTSLTINDGRTNPDLLGISTNGPFVYVEVESTSPRVVREVMAKAQQRVKLELAERQVALDAPISTHIGILDVMPASVPKPIVQGRLMAAAGGAFAGVTLGLALAFAITRLGVPSRLRLPAPERGDASPEGSTGALAAVGVASPKGSAAPGSGHSAGDGIGAGAEAPPRRNGTPLERTTLPAFPLTVEELSLGGDPLPAKASGKAEASGEAEDVGDTQQFRVVGGDTGPIEVVTREGQPDSTT</sequence>
<feature type="region of interest" description="Disordered" evidence="1">
    <location>
        <begin position="292"/>
        <end position="345"/>
    </location>
</feature>
<protein>
    <recommendedName>
        <fullName evidence="5">Capsular polysaccharide biosynthesis protein</fullName>
    </recommendedName>
</protein>
<name>A0ABT4SPY2_9ACTN</name>
<keyword evidence="2" id="KW-1133">Transmembrane helix</keyword>
<evidence type="ECO:0000313" key="3">
    <source>
        <dbReference type="EMBL" id="MDA0639306.1"/>
    </source>
</evidence>
<evidence type="ECO:0008006" key="5">
    <source>
        <dbReference type="Google" id="ProtNLM"/>
    </source>
</evidence>
<organism evidence="3 4">
    <name type="scientific">Nonomuraea ferruginea</name>
    <dbReference type="NCBI Taxonomy" id="46174"/>
    <lineage>
        <taxon>Bacteria</taxon>
        <taxon>Bacillati</taxon>
        <taxon>Actinomycetota</taxon>
        <taxon>Actinomycetes</taxon>
        <taxon>Streptosporangiales</taxon>
        <taxon>Streptosporangiaceae</taxon>
        <taxon>Nonomuraea</taxon>
    </lineage>
</organism>
<evidence type="ECO:0000313" key="4">
    <source>
        <dbReference type="Proteomes" id="UP001212498"/>
    </source>
</evidence>